<reference evidence="2" key="1">
    <citation type="journal article" date="2017" name="Nature">
        <title>The sunflower genome provides insights into oil metabolism, flowering and Asterid evolution.</title>
        <authorList>
            <person name="Badouin H."/>
            <person name="Gouzy J."/>
            <person name="Grassa C.J."/>
            <person name="Murat F."/>
            <person name="Staton S.E."/>
            <person name="Cottret L."/>
            <person name="Lelandais-Briere C."/>
            <person name="Owens G.L."/>
            <person name="Carrere S."/>
            <person name="Mayjonade B."/>
            <person name="Legrand L."/>
            <person name="Gill N."/>
            <person name="Kane N.C."/>
            <person name="Bowers J.E."/>
            <person name="Hubner S."/>
            <person name="Bellec A."/>
            <person name="Berard A."/>
            <person name="Berges H."/>
            <person name="Blanchet N."/>
            <person name="Boniface M.C."/>
            <person name="Brunel D."/>
            <person name="Catrice O."/>
            <person name="Chaidir N."/>
            <person name="Claudel C."/>
            <person name="Donnadieu C."/>
            <person name="Faraut T."/>
            <person name="Fievet G."/>
            <person name="Helmstetter N."/>
            <person name="King M."/>
            <person name="Knapp S.J."/>
            <person name="Lai Z."/>
            <person name="Le Paslier M.C."/>
            <person name="Lippi Y."/>
            <person name="Lorenzon L."/>
            <person name="Mandel J.R."/>
            <person name="Marage G."/>
            <person name="Marchand G."/>
            <person name="Marquand E."/>
            <person name="Bret-Mestries E."/>
            <person name="Morien E."/>
            <person name="Nambeesan S."/>
            <person name="Nguyen T."/>
            <person name="Pegot-Espagnet P."/>
            <person name="Pouilly N."/>
            <person name="Raftis F."/>
            <person name="Sallet E."/>
            <person name="Schiex T."/>
            <person name="Thomas J."/>
            <person name="Vandecasteele C."/>
            <person name="Vares D."/>
            <person name="Vear F."/>
            <person name="Vautrin S."/>
            <person name="Crespi M."/>
            <person name="Mangin B."/>
            <person name="Burke J.M."/>
            <person name="Salse J."/>
            <person name="Munos S."/>
            <person name="Vincourt P."/>
            <person name="Rieseberg L.H."/>
            <person name="Langlade N.B."/>
        </authorList>
    </citation>
    <scope>NUCLEOTIDE SEQUENCE [LARGE SCALE GENOMIC DNA]</scope>
    <source>
        <strain evidence="2">cv. SF193</strain>
    </source>
</reference>
<name>A0A251T8F0_HELAN</name>
<sequence>MEIQLSNCRFGCLTPNKKSKWVREARNEGRGGGHGDHGFRCGGCLGHILFCSYVTNHESFCRQSRVSFTFKVFAHTT</sequence>
<accession>A0A251T8F0</accession>
<dbReference type="Proteomes" id="UP000215914">
    <property type="component" value="Chromosome 12"/>
</dbReference>
<organism evidence="1 2">
    <name type="scientific">Helianthus annuus</name>
    <name type="common">Common sunflower</name>
    <dbReference type="NCBI Taxonomy" id="4232"/>
    <lineage>
        <taxon>Eukaryota</taxon>
        <taxon>Viridiplantae</taxon>
        <taxon>Streptophyta</taxon>
        <taxon>Embryophyta</taxon>
        <taxon>Tracheophyta</taxon>
        <taxon>Spermatophyta</taxon>
        <taxon>Magnoliopsida</taxon>
        <taxon>eudicotyledons</taxon>
        <taxon>Gunneridae</taxon>
        <taxon>Pentapetalae</taxon>
        <taxon>asterids</taxon>
        <taxon>campanulids</taxon>
        <taxon>Asterales</taxon>
        <taxon>Asteraceae</taxon>
        <taxon>Asteroideae</taxon>
        <taxon>Heliantheae alliance</taxon>
        <taxon>Heliantheae</taxon>
        <taxon>Helianthus</taxon>
    </lineage>
</organism>
<evidence type="ECO:0000313" key="1">
    <source>
        <dbReference type="EMBL" id="OTG06221.1"/>
    </source>
</evidence>
<protein>
    <submittedName>
        <fullName evidence="1">Uncharacterized protein</fullName>
    </submittedName>
</protein>
<gene>
    <name evidence="1" type="ORF">HannXRQ_Chr12g0382301</name>
</gene>
<dbReference type="InParanoid" id="A0A251T8F0"/>
<keyword evidence="2" id="KW-1185">Reference proteome</keyword>
<dbReference type="EMBL" id="CM007901">
    <property type="protein sequence ID" value="OTG06221.1"/>
    <property type="molecule type" value="Genomic_DNA"/>
</dbReference>
<dbReference type="AlphaFoldDB" id="A0A251T8F0"/>
<evidence type="ECO:0000313" key="2">
    <source>
        <dbReference type="Proteomes" id="UP000215914"/>
    </source>
</evidence>
<proteinExistence type="predicted"/>